<dbReference type="RefSeq" id="XP_070882247.1">
    <property type="nucleotide sequence ID" value="XM_071030168.1"/>
</dbReference>
<evidence type="ECO:0000256" key="4">
    <source>
        <dbReference type="ARBA" id="ARBA00022729"/>
    </source>
</evidence>
<organism evidence="8 9">
    <name type="scientific">Aspergillus lucknowensis</name>
    <dbReference type="NCBI Taxonomy" id="176173"/>
    <lineage>
        <taxon>Eukaryota</taxon>
        <taxon>Fungi</taxon>
        <taxon>Dikarya</taxon>
        <taxon>Ascomycota</taxon>
        <taxon>Pezizomycotina</taxon>
        <taxon>Eurotiomycetes</taxon>
        <taxon>Eurotiomycetidae</taxon>
        <taxon>Eurotiales</taxon>
        <taxon>Aspergillaceae</taxon>
        <taxon>Aspergillus</taxon>
        <taxon>Aspergillus subgen. Nidulantes</taxon>
    </lineage>
</organism>
<dbReference type="Proteomes" id="UP001610432">
    <property type="component" value="Unassembled WGS sequence"/>
</dbReference>
<accession>A0ABR4LFE4</accession>
<keyword evidence="6" id="KW-0326">Glycosidase</keyword>
<sequence length="221" mass="24228">MYYAVSTLGSRDSFIGVASSPNLTPGSWKDHGPLFRSRPDGPYNAIDANWISIAGSPFITFGSYWNGIHQVPLAGPLALADGAQARNIAYNATGNHAIEAGFVIYRRGWYYLTFSAGRAGDYVADPPAPGDEYRIVVCRSPSGRGDFVDRDGRSCLTEDGGTTILASHDNVYGPGGQGLFEDRERGWVLYYHYADPRIGLTTGEYQFGWNVVRWEDGWPTV</sequence>
<keyword evidence="3" id="KW-0624">Polysaccharide degradation</keyword>
<evidence type="ECO:0000256" key="3">
    <source>
        <dbReference type="ARBA" id="ARBA00022651"/>
    </source>
</evidence>
<keyword evidence="3" id="KW-0858">Xylan degradation</keyword>
<evidence type="ECO:0000256" key="6">
    <source>
        <dbReference type="ARBA" id="ARBA00023295"/>
    </source>
</evidence>
<comment type="function">
    <text evidence="7">Endo-1,5-alpha-L-arabinanase involved in degradation of pectin. Its preferred substrate is linear 1,5-alpha-L-arabinan.</text>
</comment>
<dbReference type="Gene3D" id="2.115.10.20">
    <property type="entry name" value="Glycosyl hydrolase domain, family 43"/>
    <property type="match status" value="1"/>
</dbReference>
<dbReference type="SUPFAM" id="SSF75005">
    <property type="entry name" value="Arabinanase/levansucrase/invertase"/>
    <property type="match status" value="1"/>
</dbReference>
<dbReference type="PANTHER" id="PTHR43301">
    <property type="entry name" value="ARABINAN ENDO-1,5-ALPHA-L-ARABINOSIDASE"/>
    <property type="match status" value="1"/>
</dbReference>
<comment type="similarity">
    <text evidence="2">Belongs to the glycosyl hydrolase 43 family.</text>
</comment>
<keyword evidence="9" id="KW-1185">Reference proteome</keyword>
<dbReference type="Pfam" id="PF04616">
    <property type="entry name" value="Glyco_hydro_43"/>
    <property type="match status" value="1"/>
</dbReference>
<dbReference type="GO" id="GO:0016787">
    <property type="term" value="F:hydrolase activity"/>
    <property type="evidence" value="ECO:0007669"/>
    <property type="project" value="UniProtKB-KW"/>
</dbReference>
<evidence type="ECO:0000256" key="1">
    <source>
        <dbReference type="ARBA" id="ARBA00004834"/>
    </source>
</evidence>
<name>A0ABR4LFE4_9EURO</name>
<gene>
    <name evidence="8" type="ORF">BJX67DRAFT_364302</name>
</gene>
<keyword evidence="4" id="KW-0732">Signal</keyword>
<dbReference type="PANTHER" id="PTHR43301:SF7">
    <property type="entry name" value="ARABINAN ENDO-1,5-ALPHA-L-ARABINOSIDASE C"/>
    <property type="match status" value="1"/>
</dbReference>
<proteinExistence type="inferred from homology"/>
<evidence type="ECO:0000313" key="8">
    <source>
        <dbReference type="EMBL" id="KAL2863268.1"/>
    </source>
</evidence>
<comment type="caution">
    <text evidence="8">The sequence shown here is derived from an EMBL/GenBank/DDBJ whole genome shotgun (WGS) entry which is preliminary data.</text>
</comment>
<evidence type="ECO:0000313" key="9">
    <source>
        <dbReference type="Proteomes" id="UP001610432"/>
    </source>
</evidence>
<dbReference type="InterPro" id="IPR006710">
    <property type="entry name" value="Glyco_hydro_43"/>
</dbReference>
<dbReference type="GeneID" id="98145240"/>
<keyword evidence="3" id="KW-0119">Carbohydrate metabolism</keyword>
<evidence type="ECO:0000256" key="5">
    <source>
        <dbReference type="ARBA" id="ARBA00022801"/>
    </source>
</evidence>
<reference evidence="8 9" key="1">
    <citation type="submission" date="2024-07" db="EMBL/GenBank/DDBJ databases">
        <title>Section-level genome sequencing and comparative genomics of Aspergillus sections Usti and Cavernicolus.</title>
        <authorList>
            <consortium name="Lawrence Berkeley National Laboratory"/>
            <person name="Nybo J.L."/>
            <person name="Vesth T.C."/>
            <person name="Theobald S."/>
            <person name="Frisvad J.C."/>
            <person name="Larsen T.O."/>
            <person name="Kjaerboelling I."/>
            <person name="Rothschild-Mancinelli K."/>
            <person name="Lyhne E.K."/>
            <person name="Kogle M.E."/>
            <person name="Barry K."/>
            <person name="Clum A."/>
            <person name="Na H."/>
            <person name="Ledsgaard L."/>
            <person name="Lin J."/>
            <person name="Lipzen A."/>
            <person name="Kuo A."/>
            <person name="Riley R."/>
            <person name="Mondo S."/>
            <person name="Labutti K."/>
            <person name="Haridas S."/>
            <person name="Pangalinan J."/>
            <person name="Salamov A.A."/>
            <person name="Simmons B.A."/>
            <person name="Magnuson J.K."/>
            <person name="Chen J."/>
            <person name="Drula E."/>
            <person name="Henrissat B."/>
            <person name="Wiebenga A."/>
            <person name="Lubbers R.J."/>
            <person name="Gomes A.C."/>
            <person name="Macurrencykelacurrency M.R."/>
            <person name="Stajich J."/>
            <person name="Grigoriev I.V."/>
            <person name="Mortensen U.H."/>
            <person name="De Vries R.P."/>
            <person name="Baker S.E."/>
            <person name="Andersen M.R."/>
        </authorList>
    </citation>
    <scope>NUCLEOTIDE SEQUENCE [LARGE SCALE GENOMIC DNA]</scope>
    <source>
        <strain evidence="8 9">CBS 449.75</strain>
    </source>
</reference>
<dbReference type="EMBL" id="JBFXLQ010000054">
    <property type="protein sequence ID" value="KAL2863268.1"/>
    <property type="molecule type" value="Genomic_DNA"/>
</dbReference>
<evidence type="ECO:0000256" key="2">
    <source>
        <dbReference type="ARBA" id="ARBA00009865"/>
    </source>
</evidence>
<dbReference type="InterPro" id="IPR023296">
    <property type="entry name" value="Glyco_hydro_beta-prop_sf"/>
</dbReference>
<dbReference type="InterPro" id="IPR050727">
    <property type="entry name" value="GH43_arabinanases"/>
</dbReference>
<evidence type="ECO:0000256" key="7">
    <source>
        <dbReference type="ARBA" id="ARBA00025221"/>
    </source>
</evidence>
<comment type="pathway">
    <text evidence="1">Glycan metabolism; L-arabinan degradation.</text>
</comment>
<protein>
    <submittedName>
        <fullName evidence="8">Glycosyl hydrolase</fullName>
    </submittedName>
</protein>
<keyword evidence="5 8" id="KW-0378">Hydrolase</keyword>